<accession>A0A017T0X6</accession>
<evidence type="ECO:0000313" key="1">
    <source>
        <dbReference type="EMBL" id="EYF02500.1"/>
    </source>
</evidence>
<sequence>MLKTSIRRLTPPPEISELEVAPRSRVPIGRHTIVLETSDVVRLVIEGDISADDVLRMLAQYRLAAEAHGYVLVMADVSRLGSINADARKALCAGIDIPMRGTVIYNASFQARILSTLVTGALQLFTGAHNHPVVFLPDEAEAQRWIAERRTMLGGAALAV</sequence>
<dbReference type="EMBL" id="ASRX01000060">
    <property type="protein sequence ID" value="EYF02500.1"/>
    <property type="molecule type" value="Genomic_DNA"/>
</dbReference>
<proteinExistence type="predicted"/>
<dbReference type="OrthoDB" id="9803214at2"/>
<evidence type="ECO:0000313" key="2">
    <source>
        <dbReference type="Proteomes" id="UP000019678"/>
    </source>
</evidence>
<keyword evidence="2" id="KW-1185">Reference proteome</keyword>
<comment type="caution">
    <text evidence="1">The sequence shown here is derived from an EMBL/GenBank/DDBJ whole genome shotgun (WGS) entry which is preliminary data.</text>
</comment>
<protein>
    <recommendedName>
        <fullName evidence="3">STAS/SEC14 domain-containing protein</fullName>
    </recommendedName>
</protein>
<evidence type="ECO:0008006" key="3">
    <source>
        <dbReference type="Google" id="ProtNLM"/>
    </source>
</evidence>
<reference evidence="1 2" key="1">
    <citation type="submission" date="2013-05" db="EMBL/GenBank/DDBJ databases">
        <title>Genome assembly of Chondromyces apiculatus DSM 436.</title>
        <authorList>
            <person name="Sharma G."/>
            <person name="Khatri I."/>
            <person name="Kaur C."/>
            <person name="Mayilraj S."/>
            <person name="Subramanian S."/>
        </authorList>
    </citation>
    <scope>NUCLEOTIDE SEQUENCE [LARGE SCALE GENOMIC DNA]</scope>
    <source>
        <strain evidence="1 2">DSM 436</strain>
    </source>
</reference>
<organism evidence="1 2">
    <name type="scientific">Chondromyces apiculatus DSM 436</name>
    <dbReference type="NCBI Taxonomy" id="1192034"/>
    <lineage>
        <taxon>Bacteria</taxon>
        <taxon>Pseudomonadati</taxon>
        <taxon>Myxococcota</taxon>
        <taxon>Polyangia</taxon>
        <taxon>Polyangiales</taxon>
        <taxon>Polyangiaceae</taxon>
        <taxon>Chondromyces</taxon>
    </lineage>
</organism>
<gene>
    <name evidence="1" type="ORF">CAP_7122</name>
</gene>
<dbReference type="Proteomes" id="UP000019678">
    <property type="component" value="Unassembled WGS sequence"/>
</dbReference>
<dbReference type="AlphaFoldDB" id="A0A017T0X6"/>
<name>A0A017T0X6_9BACT</name>
<dbReference type="RefSeq" id="WP_044247505.1">
    <property type="nucleotide sequence ID" value="NZ_ASRX01000060.1"/>
</dbReference>